<sequence>MTLTFVSAFFAGLFSFLSPCVLPLVPTYLLYLGGERGRPLFNALFFVGGFGLVFLLLGLPFTLLGNLLAEHKSLLGQVGGVVMILFGAYMFNLFGLKSLFSRGVGLRYQGDTARPWGAFALGVVLALGWTPCIGPILGGILTLTTVEGRGAELLLIYILGLAVPFLLVALFADRAVALIRRTGHLTKWVERGAGAFLMLVGVLLLSGYYTQLNGFFLKITPSWLLERL</sequence>
<dbReference type="GO" id="GO:0016020">
    <property type="term" value="C:membrane"/>
    <property type="evidence" value="ECO:0007669"/>
    <property type="project" value="UniProtKB-SubCell"/>
</dbReference>
<feature type="transmembrane region" description="Helical" evidence="6">
    <location>
        <begin position="193"/>
        <end position="210"/>
    </location>
</feature>
<evidence type="ECO:0000256" key="5">
    <source>
        <dbReference type="ARBA" id="ARBA00023136"/>
    </source>
</evidence>
<dbReference type="EMBL" id="CP002042">
    <property type="protein sequence ID" value="ADH62844.1"/>
    <property type="molecule type" value="Genomic_DNA"/>
</dbReference>
<protein>
    <submittedName>
        <fullName evidence="8">Cytochrome c biogenesis protein transmembrane region</fullName>
    </submittedName>
</protein>
<organism evidence="8 9">
    <name type="scientific">Allomeiothermus silvanus (strain ATCC 700542 / DSM 9946 / NBRC 106475 / NCIMB 13440 / VI-R2)</name>
    <name type="common">Thermus silvanus</name>
    <dbReference type="NCBI Taxonomy" id="526227"/>
    <lineage>
        <taxon>Bacteria</taxon>
        <taxon>Thermotogati</taxon>
        <taxon>Deinococcota</taxon>
        <taxon>Deinococci</taxon>
        <taxon>Thermales</taxon>
        <taxon>Thermaceae</taxon>
        <taxon>Allomeiothermus</taxon>
    </lineage>
</organism>
<dbReference type="Proteomes" id="UP000001916">
    <property type="component" value="Chromosome"/>
</dbReference>
<evidence type="ECO:0000256" key="3">
    <source>
        <dbReference type="ARBA" id="ARBA00022692"/>
    </source>
</evidence>
<feature type="transmembrane region" description="Helical" evidence="6">
    <location>
        <begin position="6"/>
        <end position="31"/>
    </location>
</feature>
<evidence type="ECO:0000256" key="6">
    <source>
        <dbReference type="SAM" id="Phobius"/>
    </source>
</evidence>
<proteinExistence type="inferred from homology"/>
<dbReference type="OrthoDB" id="9803065at2"/>
<keyword evidence="3 6" id="KW-0812">Transmembrane</keyword>
<evidence type="ECO:0000259" key="7">
    <source>
        <dbReference type="Pfam" id="PF02683"/>
    </source>
</evidence>
<gene>
    <name evidence="8" type="ordered locus">Mesil_0933</name>
</gene>
<keyword evidence="5 6" id="KW-0472">Membrane</keyword>
<dbReference type="STRING" id="526227.Mesil_0933"/>
<dbReference type="PANTHER" id="PTHR31272">
    <property type="entry name" value="CYTOCHROME C-TYPE BIOGENESIS PROTEIN HI_1454-RELATED"/>
    <property type="match status" value="1"/>
</dbReference>
<accession>D7BCF9</accession>
<feature type="transmembrane region" description="Helical" evidence="6">
    <location>
        <begin position="116"/>
        <end position="141"/>
    </location>
</feature>
<keyword evidence="4 6" id="KW-1133">Transmembrane helix</keyword>
<evidence type="ECO:0000313" key="8">
    <source>
        <dbReference type="EMBL" id="ADH62844.1"/>
    </source>
</evidence>
<feature type="transmembrane region" description="Helical" evidence="6">
    <location>
        <begin position="153"/>
        <end position="172"/>
    </location>
</feature>
<dbReference type="KEGG" id="msv:Mesil_0933"/>
<comment type="subcellular location">
    <subcellularLocation>
        <location evidence="1">Membrane</location>
        <topology evidence="1">Multi-pass membrane protein</topology>
    </subcellularLocation>
</comment>
<dbReference type="eggNOG" id="COG0785">
    <property type="taxonomic scope" value="Bacteria"/>
</dbReference>
<evidence type="ECO:0000256" key="1">
    <source>
        <dbReference type="ARBA" id="ARBA00004141"/>
    </source>
</evidence>
<dbReference type="AlphaFoldDB" id="D7BCF9"/>
<comment type="similarity">
    <text evidence="2">Belongs to the DsbD family.</text>
</comment>
<dbReference type="GO" id="GO:0017004">
    <property type="term" value="P:cytochrome complex assembly"/>
    <property type="evidence" value="ECO:0007669"/>
    <property type="project" value="InterPro"/>
</dbReference>
<dbReference type="RefSeq" id="WP_013157428.1">
    <property type="nucleotide sequence ID" value="NC_014212.1"/>
</dbReference>
<name>D7BCF9_ALLS1</name>
<evidence type="ECO:0000313" key="9">
    <source>
        <dbReference type="Proteomes" id="UP000001916"/>
    </source>
</evidence>
<dbReference type="Pfam" id="PF02683">
    <property type="entry name" value="DsbD_TM"/>
    <property type="match status" value="1"/>
</dbReference>
<dbReference type="PANTHER" id="PTHR31272:SF4">
    <property type="entry name" value="CYTOCHROME C-TYPE BIOGENESIS PROTEIN HI_1454-RELATED"/>
    <property type="match status" value="1"/>
</dbReference>
<feature type="transmembrane region" description="Helical" evidence="6">
    <location>
        <begin position="43"/>
        <end position="68"/>
    </location>
</feature>
<keyword evidence="9" id="KW-1185">Reference proteome</keyword>
<feature type="transmembrane region" description="Helical" evidence="6">
    <location>
        <begin position="74"/>
        <end position="95"/>
    </location>
</feature>
<feature type="domain" description="Cytochrome C biogenesis protein transmembrane" evidence="7">
    <location>
        <begin position="3"/>
        <end position="206"/>
    </location>
</feature>
<dbReference type="InterPro" id="IPR003834">
    <property type="entry name" value="Cyt_c_assmbl_TM_dom"/>
</dbReference>
<evidence type="ECO:0000256" key="4">
    <source>
        <dbReference type="ARBA" id="ARBA00022989"/>
    </source>
</evidence>
<evidence type="ECO:0000256" key="2">
    <source>
        <dbReference type="ARBA" id="ARBA00006143"/>
    </source>
</evidence>
<dbReference type="HOGENOM" id="CLU_053225_2_0_0"/>
<dbReference type="InterPro" id="IPR051790">
    <property type="entry name" value="Cytochrome_c-biogenesis_DsbD"/>
</dbReference>
<reference evidence="8 9" key="1">
    <citation type="journal article" date="2010" name="Stand. Genomic Sci.">
        <title>Complete genome sequence of Meiothermus silvanus type strain (VI-R2).</title>
        <authorList>
            <person name="Sikorski J."/>
            <person name="Tindall B.J."/>
            <person name="Lowry S."/>
            <person name="Lucas S."/>
            <person name="Nolan M."/>
            <person name="Copeland A."/>
            <person name="Glavina Del Rio T."/>
            <person name="Tice H."/>
            <person name="Cheng J.F."/>
            <person name="Han C."/>
            <person name="Pitluck S."/>
            <person name="Liolios K."/>
            <person name="Ivanova N."/>
            <person name="Mavromatis K."/>
            <person name="Mikhailova N."/>
            <person name="Pati A."/>
            <person name="Goodwin L."/>
            <person name="Chen A."/>
            <person name="Palaniappan K."/>
            <person name="Land M."/>
            <person name="Hauser L."/>
            <person name="Chang Y.J."/>
            <person name="Jeffries C.D."/>
            <person name="Rohde M."/>
            <person name="Goker M."/>
            <person name="Woyke T."/>
            <person name="Bristow J."/>
            <person name="Eisen J.A."/>
            <person name="Markowitz V."/>
            <person name="Hugenholtz P."/>
            <person name="Kyrpides N.C."/>
            <person name="Klenk H.P."/>
            <person name="Lapidus A."/>
        </authorList>
    </citation>
    <scope>NUCLEOTIDE SEQUENCE [LARGE SCALE GENOMIC DNA]</scope>
    <source>
        <strain evidence="9">ATCC 700542 / DSM 9946 / VI-R2</strain>
    </source>
</reference>